<dbReference type="GO" id="GO:0047134">
    <property type="term" value="F:protein-disulfide reductase [NAD(P)H] activity"/>
    <property type="evidence" value="ECO:0007669"/>
    <property type="project" value="UniProtKB-EC"/>
</dbReference>
<dbReference type="OrthoDB" id="189920at2759"/>
<dbReference type="InterPro" id="IPR052259">
    <property type="entry name" value="Nucleoredoxin-like"/>
</dbReference>
<dbReference type="Proteomes" id="UP000270296">
    <property type="component" value="Unassembled WGS sequence"/>
</dbReference>
<dbReference type="AlphaFoldDB" id="A0A183IF86"/>
<protein>
    <recommendedName>
        <fullName evidence="1">protein-disulfide reductase</fullName>
        <ecNumber evidence="1">1.8.1.8</ecNumber>
    </recommendedName>
</protein>
<evidence type="ECO:0000256" key="4">
    <source>
        <dbReference type="ARBA" id="ARBA00023027"/>
    </source>
</evidence>
<gene>
    <name evidence="8" type="ORF">SBAD_LOCUS2280</name>
</gene>
<dbReference type="SUPFAM" id="SSF52833">
    <property type="entry name" value="Thioredoxin-like"/>
    <property type="match status" value="1"/>
</dbReference>
<keyword evidence="9" id="KW-1185">Reference proteome</keyword>
<dbReference type="Pfam" id="PF13905">
    <property type="entry name" value="Thioredoxin_8"/>
    <property type="match status" value="1"/>
</dbReference>
<evidence type="ECO:0000313" key="9">
    <source>
        <dbReference type="Proteomes" id="UP000270296"/>
    </source>
</evidence>
<comment type="catalytic activity">
    <reaction evidence="5">
        <text>[protein]-dithiol + NAD(+) = [protein]-disulfide + NADH + H(+)</text>
        <dbReference type="Rhea" id="RHEA:18749"/>
        <dbReference type="Rhea" id="RHEA-COMP:10593"/>
        <dbReference type="Rhea" id="RHEA-COMP:10594"/>
        <dbReference type="ChEBI" id="CHEBI:15378"/>
        <dbReference type="ChEBI" id="CHEBI:29950"/>
        <dbReference type="ChEBI" id="CHEBI:50058"/>
        <dbReference type="ChEBI" id="CHEBI:57540"/>
        <dbReference type="ChEBI" id="CHEBI:57945"/>
        <dbReference type="EC" id="1.8.1.8"/>
    </reaction>
</comment>
<dbReference type="PANTHER" id="PTHR13871">
    <property type="entry name" value="THIOREDOXIN"/>
    <property type="match status" value="1"/>
</dbReference>
<keyword evidence="3" id="KW-0560">Oxidoreductase</keyword>
<evidence type="ECO:0000256" key="1">
    <source>
        <dbReference type="ARBA" id="ARBA00012612"/>
    </source>
</evidence>
<dbReference type="InterPro" id="IPR012336">
    <property type="entry name" value="Thioredoxin-like_fold"/>
</dbReference>
<dbReference type="PANTHER" id="PTHR13871:SF96">
    <property type="entry name" value="THIOREDOXIN DOMAIN-CONTAINING PROTEIN"/>
    <property type="match status" value="1"/>
</dbReference>
<name>A0A183IF86_9BILA</name>
<dbReference type="Gene3D" id="3.40.30.10">
    <property type="entry name" value="Glutaredoxin"/>
    <property type="match status" value="1"/>
</dbReference>
<evidence type="ECO:0000259" key="7">
    <source>
        <dbReference type="Pfam" id="PF13905"/>
    </source>
</evidence>
<feature type="domain" description="Thioredoxin-like fold" evidence="7">
    <location>
        <begin position="36"/>
        <end position="129"/>
    </location>
</feature>
<accession>A0A183IF86</accession>
<evidence type="ECO:0000313" key="10">
    <source>
        <dbReference type="WBParaSite" id="SBAD_0000238601-mRNA-1"/>
    </source>
</evidence>
<reference evidence="8 9" key="2">
    <citation type="submission" date="2018-11" db="EMBL/GenBank/DDBJ databases">
        <authorList>
            <consortium name="Pathogen Informatics"/>
        </authorList>
    </citation>
    <scope>NUCLEOTIDE SEQUENCE [LARGE SCALE GENOMIC DNA]</scope>
</reference>
<proteinExistence type="predicted"/>
<organism evidence="10">
    <name type="scientific">Soboliphyme baturini</name>
    <dbReference type="NCBI Taxonomy" id="241478"/>
    <lineage>
        <taxon>Eukaryota</taxon>
        <taxon>Metazoa</taxon>
        <taxon>Ecdysozoa</taxon>
        <taxon>Nematoda</taxon>
        <taxon>Enoplea</taxon>
        <taxon>Dorylaimia</taxon>
        <taxon>Dioctophymatida</taxon>
        <taxon>Dioctophymatoidea</taxon>
        <taxon>Soboliphymatidae</taxon>
        <taxon>Soboliphyme</taxon>
    </lineage>
</organism>
<reference evidence="10" key="1">
    <citation type="submission" date="2016-06" db="UniProtKB">
        <authorList>
            <consortium name="WormBaseParasite"/>
        </authorList>
    </citation>
    <scope>IDENTIFICATION</scope>
</reference>
<dbReference type="EMBL" id="UZAM01007157">
    <property type="protein sequence ID" value="VDO97109.1"/>
    <property type="molecule type" value="Genomic_DNA"/>
</dbReference>
<evidence type="ECO:0000256" key="5">
    <source>
        <dbReference type="ARBA" id="ARBA00047388"/>
    </source>
</evidence>
<dbReference type="WBParaSite" id="SBAD_0000238601-mRNA-1">
    <property type="protein sequence ID" value="SBAD_0000238601-mRNA-1"/>
    <property type="gene ID" value="SBAD_0000238601"/>
</dbReference>
<evidence type="ECO:0000313" key="8">
    <source>
        <dbReference type="EMBL" id="VDO97109.1"/>
    </source>
</evidence>
<dbReference type="EC" id="1.8.1.8" evidence="1"/>
<evidence type="ECO:0000256" key="2">
    <source>
        <dbReference type="ARBA" id="ARBA00022737"/>
    </source>
</evidence>
<dbReference type="InterPro" id="IPR036249">
    <property type="entry name" value="Thioredoxin-like_sf"/>
</dbReference>
<comment type="catalytic activity">
    <reaction evidence="6">
        <text>[protein]-dithiol + NADP(+) = [protein]-disulfide + NADPH + H(+)</text>
        <dbReference type="Rhea" id="RHEA:18753"/>
        <dbReference type="Rhea" id="RHEA-COMP:10593"/>
        <dbReference type="Rhea" id="RHEA-COMP:10594"/>
        <dbReference type="ChEBI" id="CHEBI:15378"/>
        <dbReference type="ChEBI" id="CHEBI:29950"/>
        <dbReference type="ChEBI" id="CHEBI:50058"/>
        <dbReference type="ChEBI" id="CHEBI:57783"/>
        <dbReference type="ChEBI" id="CHEBI:58349"/>
        <dbReference type="EC" id="1.8.1.8"/>
    </reaction>
</comment>
<keyword evidence="4" id="KW-0520">NAD</keyword>
<keyword evidence="2" id="KW-0677">Repeat</keyword>
<evidence type="ECO:0000256" key="3">
    <source>
        <dbReference type="ARBA" id="ARBA00023002"/>
    </source>
</evidence>
<sequence length="184" mass="21125">MQGLGTESMAPFLEGVSVMKHCSPHRMKLDAKHLEDKVVALFFSAGWYKPCRDFSNAFKKFCDKVSFKHFAVIVLNHDVREKDFKAYFLTGHKHWLWVQYGDPVIQTLKDEYNVYGIPTLMVVNNVGDVLVKNARSEIQQNPKGSEMVLNRWQKLAGVCPTSPTVIPTRNLFKKLQCFDVDDDQ</sequence>
<evidence type="ECO:0000256" key="6">
    <source>
        <dbReference type="ARBA" id="ARBA00047804"/>
    </source>
</evidence>